<feature type="compositionally biased region" description="Basic and acidic residues" evidence="1">
    <location>
        <begin position="480"/>
        <end position="492"/>
    </location>
</feature>
<feature type="transmembrane region" description="Helical" evidence="2">
    <location>
        <begin position="1145"/>
        <end position="1167"/>
    </location>
</feature>
<feature type="compositionally biased region" description="Basic residues" evidence="1">
    <location>
        <begin position="286"/>
        <end position="298"/>
    </location>
</feature>
<keyword evidence="4" id="KW-1185">Reference proteome</keyword>
<proteinExistence type="predicted"/>
<feature type="region of interest" description="Disordered" evidence="1">
    <location>
        <begin position="451"/>
        <end position="542"/>
    </location>
</feature>
<sequence length="1177" mass="130472">MSDTPSYQGKALGTRLLRGQGSRRLPTRRHRGADGVESFYSSSPRRPAKIGNATTTEAAADNTAANDAANSHPVGDLSQHDRTIEPPNLEITDKSLGNSLSRKSEELADSNPSLAGHSHQREESDFHASKDVERETSSVIVARNLDQQSDEKFSYQPEVSNTVDDANSEGPNNLDGSETATIGADSVPSRRQYERPWSRTRRETGSHRFGYISPSIVERISAHDEPVSPTNLNVLARLGLASSVTQPSSAPMAEVEAGRTSSLPILSEPAEPSPFSSYFSQEAAARRNRQTLRRKPPMHRGDLSARPAPAVLPHITMSGHSLSREPDHIARVARDITMPAVAHVRNSTTDRELVFERDVVAPYPGGAMLNTNHLQDCQLHPVATSYDGIASMHSYNTETPVEPSTLESIYEDASDEPISTTPREEKPADKGYQKITASSFIESARKAGEYLRGSPRPLEPSVASSDPQSSTAVKSTGRGPEVRRSRKQHADKSQASSLSEAVATKAGSLEQPNVSKRGWPPYRKSLPVKSASSSIYSQPESHSLMSDIRAAFIRGEDDTHRYERLGYRHEDSNSTFEAIPSKQYMEDADQKATAQLAQPPESKPPLKPANIKQQTSQYTSIFARRSSRRAGAKERTKNGSQQRARRRKVPSKSSQLQRFSRRFRPGRSKNSSKNTVSAEELLALKEATSEEYETDSTATDKQLPAISEKTTRGPKNWFEGILLFHKKGTDQSTSLFSNRKSDVRLNREVAMSGFIPYDKHASHSGSIRKRASEDTERLIMMIENLEKRLDEALYPAHKVHYAEDVPQQQITGRVEAHTRRAPIRHTSRYIHPDSSEGYGGTKASDIRSRFEKVSHGSDTNGAMRDYSLPVASNLRSNNVDNMSMRMSGALPVTSAVPFPTEVATMIASPEPERGIISGLLNDKVALTSAGDAGSEASSGVPKKRIDADHYTPSGVRTLRKSPYKATFAANMRKRTTFVPRSRERELSKERILRFVKEHNVPPIQPRRSSLVMRVSRHNDSQGSDGFPASQYAARALRVHTSMDGAHEADDEMESEIEYITPRRKRNRAIVRRHRVSYEEAHHIHFLHGERENSGQIFEWPPHITPTRVRGDQGSHDSTDTQRVYVTARPRQYGGAGDISPADERLITLAAGFSVAFIYLMLCVYIVFGPDNRYALSI</sequence>
<feature type="compositionally biased region" description="Basic and acidic residues" evidence="1">
    <location>
        <begin position="422"/>
        <end position="432"/>
    </location>
</feature>
<gene>
    <name evidence="3" type="ORF">VE01_01279</name>
</gene>
<feature type="compositionally biased region" description="Polar residues" evidence="1">
    <location>
        <begin position="611"/>
        <end position="620"/>
    </location>
</feature>
<protein>
    <submittedName>
        <fullName evidence="3">Uncharacterized protein</fullName>
    </submittedName>
</protein>
<dbReference type="EMBL" id="KV460208">
    <property type="protein sequence ID" value="OBU00811.1"/>
    <property type="molecule type" value="Genomic_DNA"/>
</dbReference>
<feature type="compositionally biased region" description="Polar residues" evidence="1">
    <location>
        <begin position="530"/>
        <end position="542"/>
    </location>
</feature>
<dbReference type="GeneID" id="28834665"/>
<feature type="compositionally biased region" description="Low complexity" evidence="1">
    <location>
        <begin position="930"/>
        <end position="939"/>
    </location>
</feature>
<dbReference type="RefSeq" id="XP_018134543.1">
    <property type="nucleotide sequence ID" value="XM_018270804.2"/>
</dbReference>
<keyword evidence="2" id="KW-0472">Membrane</keyword>
<feature type="compositionally biased region" description="Basic and acidic residues" evidence="1">
    <location>
        <begin position="119"/>
        <end position="136"/>
    </location>
</feature>
<keyword evidence="2" id="KW-0812">Transmembrane</keyword>
<accession>A0A1B8GYC3</accession>
<reference evidence="4" key="2">
    <citation type="journal article" date="2018" name="Nat. Commun.">
        <title>Extreme sensitivity to ultraviolet light in the fungal pathogen causing white-nose syndrome of bats.</title>
        <authorList>
            <person name="Palmer J.M."/>
            <person name="Drees K.P."/>
            <person name="Foster J.T."/>
            <person name="Lindner D.L."/>
        </authorList>
    </citation>
    <scope>NUCLEOTIDE SEQUENCE [LARGE SCALE GENOMIC DNA]</scope>
    <source>
        <strain evidence="4">UAMH 10579</strain>
    </source>
</reference>
<evidence type="ECO:0000256" key="1">
    <source>
        <dbReference type="SAM" id="MobiDB-lite"/>
    </source>
</evidence>
<evidence type="ECO:0000313" key="4">
    <source>
        <dbReference type="Proteomes" id="UP000091956"/>
    </source>
</evidence>
<organism evidence="3 4">
    <name type="scientific">Pseudogymnoascus verrucosus</name>
    <dbReference type="NCBI Taxonomy" id="342668"/>
    <lineage>
        <taxon>Eukaryota</taxon>
        <taxon>Fungi</taxon>
        <taxon>Dikarya</taxon>
        <taxon>Ascomycota</taxon>
        <taxon>Pezizomycotina</taxon>
        <taxon>Leotiomycetes</taxon>
        <taxon>Thelebolales</taxon>
        <taxon>Thelebolaceae</taxon>
        <taxon>Pseudogymnoascus</taxon>
    </lineage>
</organism>
<dbReference type="AlphaFoldDB" id="A0A1B8GYC3"/>
<feature type="compositionally biased region" description="Polar residues" evidence="1">
    <location>
        <begin position="157"/>
        <end position="180"/>
    </location>
</feature>
<dbReference type="OrthoDB" id="3437200at2759"/>
<feature type="compositionally biased region" description="Polar residues" evidence="1">
    <location>
        <begin position="668"/>
        <end position="677"/>
    </location>
</feature>
<keyword evidence="2" id="KW-1133">Transmembrane helix</keyword>
<feature type="region of interest" description="Disordered" evidence="1">
    <location>
        <begin position="930"/>
        <end position="955"/>
    </location>
</feature>
<evidence type="ECO:0000313" key="3">
    <source>
        <dbReference type="EMBL" id="OBU00811.1"/>
    </source>
</evidence>
<dbReference type="Proteomes" id="UP000091956">
    <property type="component" value="Unassembled WGS sequence"/>
</dbReference>
<evidence type="ECO:0000256" key="2">
    <source>
        <dbReference type="SAM" id="Phobius"/>
    </source>
</evidence>
<reference evidence="3 4" key="1">
    <citation type="submission" date="2016-03" db="EMBL/GenBank/DDBJ databases">
        <title>Comparative genomics of Pseudogymnoascus destructans, the fungus causing white-nose syndrome of bats.</title>
        <authorList>
            <person name="Palmer J.M."/>
            <person name="Drees K.P."/>
            <person name="Foster J.T."/>
            <person name="Lindner D.L."/>
        </authorList>
    </citation>
    <scope>NUCLEOTIDE SEQUENCE [LARGE SCALE GENOMIC DNA]</scope>
    <source>
        <strain evidence="3 4">UAMH 10579</strain>
    </source>
</reference>
<feature type="compositionally biased region" description="Low complexity" evidence="1">
    <location>
        <begin position="52"/>
        <end position="70"/>
    </location>
</feature>
<feature type="region of interest" description="Disordered" evidence="1">
    <location>
        <begin position="1"/>
        <end position="182"/>
    </location>
</feature>
<feature type="compositionally biased region" description="Polar residues" evidence="1">
    <location>
        <begin position="462"/>
        <end position="474"/>
    </location>
</feature>
<feature type="region of interest" description="Disordered" evidence="1">
    <location>
        <begin position="569"/>
        <end position="679"/>
    </location>
</feature>
<feature type="region of interest" description="Disordered" evidence="1">
    <location>
        <begin position="413"/>
        <end position="435"/>
    </location>
</feature>
<name>A0A1B8GYC3_9PEZI</name>
<feature type="region of interest" description="Disordered" evidence="1">
    <location>
        <begin position="264"/>
        <end position="306"/>
    </location>
</feature>